<dbReference type="EMBL" id="DF820459">
    <property type="protein sequence ID" value="GAK52782.1"/>
    <property type="molecule type" value="Genomic_DNA"/>
</dbReference>
<evidence type="ECO:0000256" key="5">
    <source>
        <dbReference type="ARBA" id="ARBA00023136"/>
    </source>
</evidence>
<dbReference type="PANTHER" id="PTHR32196">
    <property type="entry name" value="ABC TRANSPORTER PERMEASE PROTEIN YPHD-RELATED-RELATED"/>
    <property type="match status" value="1"/>
</dbReference>
<feature type="transmembrane region" description="Helical" evidence="6">
    <location>
        <begin position="24"/>
        <end position="44"/>
    </location>
</feature>
<evidence type="ECO:0000256" key="6">
    <source>
        <dbReference type="SAM" id="Phobius"/>
    </source>
</evidence>
<proteinExistence type="predicted"/>
<dbReference type="InterPro" id="IPR001851">
    <property type="entry name" value="ABC_transp_permease"/>
</dbReference>
<evidence type="ECO:0000313" key="8">
    <source>
        <dbReference type="Proteomes" id="UP000030700"/>
    </source>
</evidence>
<feature type="transmembrane region" description="Helical" evidence="6">
    <location>
        <begin position="299"/>
        <end position="318"/>
    </location>
</feature>
<keyword evidence="4 6" id="KW-1133">Transmembrane helix</keyword>
<dbReference type="GO" id="GO:0022857">
    <property type="term" value="F:transmembrane transporter activity"/>
    <property type="evidence" value="ECO:0007669"/>
    <property type="project" value="InterPro"/>
</dbReference>
<feature type="transmembrane region" description="Helical" evidence="6">
    <location>
        <begin position="274"/>
        <end position="293"/>
    </location>
</feature>
<evidence type="ECO:0000313" key="7">
    <source>
        <dbReference type="EMBL" id="GAK52782.1"/>
    </source>
</evidence>
<keyword evidence="5 6" id="KW-0472">Membrane</keyword>
<dbReference type="STRING" id="1499966.U14_04039"/>
<keyword evidence="8" id="KW-1185">Reference proteome</keyword>
<dbReference type="CDD" id="cd06579">
    <property type="entry name" value="TM_PBP1_transp_AraH_like"/>
    <property type="match status" value="1"/>
</dbReference>
<evidence type="ECO:0000256" key="2">
    <source>
        <dbReference type="ARBA" id="ARBA00022475"/>
    </source>
</evidence>
<evidence type="ECO:0000256" key="4">
    <source>
        <dbReference type="ARBA" id="ARBA00022989"/>
    </source>
</evidence>
<feature type="transmembrane region" description="Helical" evidence="6">
    <location>
        <begin position="220"/>
        <end position="238"/>
    </location>
</feature>
<dbReference type="Proteomes" id="UP000030700">
    <property type="component" value="Unassembled WGS sequence"/>
</dbReference>
<comment type="subcellular location">
    <subcellularLocation>
        <location evidence="1">Cell membrane</location>
        <topology evidence="1">Multi-pass membrane protein</topology>
    </subcellularLocation>
</comment>
<name>A0A0S6W568_9BACT</name>
<dbReference type="GO" id="GO:0005886">
    <property type="term" value="C:plasma membrane"/>
    <property type="evidence" value="ECO:0007669"/>
    <property type="project" value="UniProtKB-SubCell"/>
</dbReference>
<dbReference type="HOGENOM" id="CLU_028880_4_1_0"/>
<feature type="transmembrane region" description="Helical" evidence="6">
    <location>
        <begin position="78"/>
        <end position="98"/>
    </location>
</feature>
<protein>
    <submittedName>
        <fullName evidence="7">Ribose ABC transporter permease</fullName>
    </submittedName>
</protein>
<evidence type="ECO:0000256" key="1">
    <source>
        <dbReference type="ARBA" id="ARBA00004651"/>
    </source>
</evidence>
<feature type="transmembrane region" description="Helical" evidence="6">
    <location>
        <begin position="104"/>
        <end position="124"/>
    </location>
</feature>
<keyword evidence="3 6" id="KW-0812">Transmembrane</keyword>
<gene>
    <name evidence="7" type="ORF">U14_04039</name>
</gene>
<keyword evidence="2" id="KW-1003">Cell membrane</keyword>
<sequence length="323" mass="33840">MEQLYRKDERGMVKRFFQVKESGILLALICLCLGLSLTTTTFLSQYNIGIVIRQVSFVAIVALGETLVLLLGGIDLSVGATAGLSSILGALLMTAVKLDPYLCLALAMVIGALFGALNGVLIALVKLNPFIVTLAMGEIYAGAILVITKGYPVLGIPPKFTFLGQGMLGPVPVPVIIMLVITVILAHILHNTPYGRRIYAIGGNPFASRLVGIPVEQIKISVYAISGMLSALAGILFVSRMNAGQPSIGQGWLMPAITAAIIGGTSLSGGEGTILGTILGAVFMGILANGIVLLGISAYWERVIIGAVVLVAVVIDILRSRKK</sequence>
<evidence type="ECO:0000256" key="3">
    <source>
        <dbReference type="ARBA" id="ARBA00022692"/>
    </source>
</evidence>
<feature type="transmembrane region" description="Helical" evidence="6">
    <location>
        <begin position="131"/>
        <end position="151"/>
    </location>
</feature>
<accession>A0A0S6W568</accession>
<feature type="transmembrane region" description="Helical" evidence="6">
    <location>
        <begin position="50"/>
        <end position="71"/>
    </location>
</feature>
<dbReference type="Pfam" id="PF02653">
    <property type="entry name" value="BPD_transp_2"/>
    <property type="match status" value="1"/>
</dbReference>
<feature type="transmembrane region" description="Helical" evidence="6">
    <location>
        <begin position="171"/>
        <end position="189"/>
    </location>
</feature>
<organism evidence="7">
    <name type="scientific">Candidatus Moduliflexus flocculans</name>
    <dbReference type="NCBI Taxonomy" id="1499966"/>
    <lineage>
        <taxon>Bacteria</taxon>
        <taxon>Candidatus Moduliflexota</taxon>
        <taxon>Candidatus Moduliflexia</taxon>
        <taxon>Candidatus Moduliflexales</taxon>
        <taxon>Candidatus Moduliflexaceae</taxon>
    </lineage>
</organism>
<feature type="transmembrane region" description="Helical" evidence="6">
    <location>
        <begin position="250"/>
        <end position="267"/>
    </location>
</feature>
<reference evidence="7" key="1">
    <citation type="journal article" date="2015" name="PeerJ">
        <title>First genomic representation of candidate bacterial phylum KSB3 points to enhanced environmental sensing as a trigger of wastewater bulking.</title>
        <authorList>
            <person name="Sekiguchi Y."/>
            <person name="Ohashi A."/>
            <person name="Parks D.H."/>
            <person name="Yamauchi T."/>
            <person name="Tyson G.W."/>
            <person name="Hugenholtz P."/>
        </authorList>
    </citation>
    <scope>NUCLEOTIDE SEQUENCE [LARGE SCALE GENOMIC DNA]</scope>
</reference>
<dbReference type="AlphaFoldDB" id="A0A0S6W568"/>